<feature type="signal peptide" evidence="2">
    <location>
        <begin position="1"/>
        <end position="21"/>
    </location>
</feature>
<evidence type="ECO:0000313" key="5">
    <source>
        <dbReference type="Proteomes" id="UP001069802"/>
    </source>
</evidence>
<accession>A0ABT4LGJ7</accession>
<dbReference type="RefSeq" id="WP_269422256.1">
    <property type="nucleotide sequence ID" value="NZ_JAPWGY010000001.1"/>
</dbReference>
<feature type="domain" description="Solute-binding protein family 3/N-terminal" evidence="3">
    <location>
        <begin position="35"/>
        <end position="245"/>
    </location>
</feature>
<evidence type="ECO:0000256" key="1">
    <source>
        <dbReference type="ARBA" id="ARBA00022729"/>
    </source>
</evidence>
<name>A0ABT4LGJ7_9PROT</name>
<dbReference type="InterPro" id="IPR001638">
    <property type="entry name" value="Solute-binding_3/MltF_N"/>
</dbReference>
<keyword evidence="5" id="KW-1185">Reference proteome</keyword>
<dbReference type="Pfam" id="PF00497">
    <property type="entry name" value="SBP_bac_3"/>
    <property type="match status" value="1"/>
</dbReference>
<dbReference type="PANTHER" id="PTHR35936">
    <property type="entry name" value="MEMBRANE-BOUND LYTIC MUREIN TRANSGLYCOSYLASE F"/>
    <property type="match status" value="1"/>
</dbReference>
<evidence type="ECO:0000259" key="3">
    <source>
        <dbReference type="Pfam" id="PF00497"/>
    </source>
</evidence>
<dbReference type="EMBL" id="JAPWGY010000001">
    <property type="protein sequence ID" value="MCZ4280065.1"/>
    <property type="molecule type" value="Genomic_DNA"/>
</dbReference>
<reference evidence="4" key="1">
    <citation type="submission" date="2022-12" db="EMBL/GenBank/DDBJ databases">
        <title>Bacterial isolates from different developmental stages of Nematostella vectensis.</title>
        <authorList>
            <person name="Fraune S."/>
        </authorList>
    </citation>
    <scope>NUCLEOTIDE SEQUENCE</scope>
    <source>
        <strain evidence="4">G21630-S1</strain>
    </source>
</reference>
<protein>
    <submittedName>
        <fullName evidence="4">Transporter substrate-binding domain-containing protein</fullName>
    </submittedName>
</protein>
<feature type="chain" id="PRO_5045132170" evidence="2">
    <location>
        <begin position="22"/>
        <end position="259"/>
    </location>
</feature>
<sequence length="259" mass="29459">MILRFASSLVLAMLLSLTAQAEPLIMACNSWKPLIDEARKDTGLLSEIITLSGERVDLQVQHLVLPWNRVIAGVKKGEIDGISCLTYAAENKNWITYTNQAFWEIEIGIFVRRDSGIKLGQLKDLQEYSFGSLKGSSYFEILQGLIGEDIRISPYPKEIDGMKMLIEKRFEVLFTGRMMGHQLLQSQHLERSDEVTYLETLYLDHIHPGISRIRPDAQDIAQRLDKGFQMIKADGTLEQLYEKHGHFPPSRKPLNAVTN</sequence>
<dbReference type="SUPFAM" id="SSF53850">
    <property type="entry name" value="Periplasmic binding protein-like II"/>
    <property type="match status" value="1"/>
</dbReference>
<dbReference type="PANTHER" id="PTHR35936:SF25">
    <property type="entry name" value="ABC TRANSPORTER SUBSTRATE-BINDING PROTEIN"/>
    <property type="match status" value="1"/>
</dbReference>
<comment type="caution">
    <text evidence="4">The sequence shown here is derived from an EMBL/GenBank/DDBJ whole genome shotgun (WGS) entry which is preliminary data.</text>
</comment>
<evidence type="ECO:0000313" key="4">
    <source>
        <dbReference type="EMBL" id="MCZ4280065.1"/>
    </source>
</evidence>
<organism evidence="4 5">
    <name type="scientific">Kiloniella laminariae</name>
    <dbReference type="NCBI Taxonomy" id="454162"/>
    <lineage>
        <taxon>Bacteria</taxon>
        <taxon>Pseudomonadati</taxon>
        <taxon>Pseudomonadota</taxon>
        <taxon>Alphaproteobacteria</taxon>
        <taxon>Rhodospirillales</taxon>
        <taxon>Kiloniellaceae</taxon>
        <taxon>Kiloniella</taxon>
    </lineage>
</organism>
<evidence type="ECO:0000256" key="2">
    <source>
        <dbReference type="SAM" id="SignalP"/>
    </source>
</evidence>
<dbReference type="Proteomes" id="UP001069802">
    <property type="component" value="Unassembled WGS sequence"/>
</dbReference>
<proteinExistence type="predicted"/>
<keyword evidence="1 2" id="KW-0732">Signal</keyword>
<gene>
    <name evidence="4" type="ORF">O4H49_04705</name>
</gene>
<dbReference type="Gene3D" id="3.40.190.10">
    <property type="entry name" value="Periplasmic binding protein-like II"/>
    <property type="match status" value="2"/>
</dbReference>